<comment type="function">
    <text evidence="1">Plays a role in neuronal plasticity and the proteolytic action may subserve structural reorganizations associated with learning and memory operations.</text>
</comment>
<evidence type="ECO:0000256" key="10">
    <source>
        <dbReference type="ARBA" id="ARBA00023170"/>
    </source>
</evidence>
<dbReference type="InterPro" id="IPR023415">
    <property type="entry name" value="LDLR_class-A_CS"/>
</dbReference>
<gene>
    <name evidence="19" type="ORF">HICCMSTLAB_LOCUS12344</name>
</gene>
<evidence type="ECO:0000256" key="2">
    <source>
        <dbReference type="ARBA" id="ARBA00017669"/>
    </source>
</evidence>
<comment type="caution">
    <text evidence="19">The sequence shown here is derived from an EMBL/GenBank/DDBJ whole genome shotgun (WGS) entry which is preliminary data.</text>
</comment>
<dbReference type="PROSITE" id="PS00135">
    <property type="entry name" value="TRYPSIN_SER"/>
    <property type="match status" value="1"/>
</dbReference>
<evidence type="ECO:0000256" key="8">
    <source>
        <dbReference type="ARBA" id="ARBA00022825"/>
    </source>
</evidence>
<evidence type="ECO:0000256" key="4">
    <source>
        <dbReference type="ARBA" id="ARBA00022696"/>
    </source>
</evidence>
<dbReference type="Pfam" id="PF00089">
    <property type="entry name" value="Trypsin"/>
    <property type="match status" value="1"/>
</dbReference>
<dbReference type="CDD" id="cd00190">
    <property type="entry name" value="Tryp_SPc"/>
    <property type="match status" value="1"/>
</dbReference>
<organism evidence="19 20">
    <name type="scientific">Cotesia congregata</name>
    <name type="common">Parasitoid wasp</name>
    <name type="synonym">Apanteles congregatus</name>
    <dbReference type="NCBI Taxonomy" id="51543"/>
    <lineage>
        <taxon>Eukaryota</taxon>
        <taxon>Metazoa</taxon>
        <taxon>Ecdysozoa</taxon>
        <taxon>Arthropoda</taxon>
        <taxon>Hexapoda</taxon>
        <taxon>Insecta</taxon>
        <taxon>Pterygota</taxon>
        <taxon>Neoptera</taxon>
        <taxon>Endopterygota</taxon>
        <taxon>Hymenoptera</taxon>
        <taxon>Apocrita</taxon>
        <taxon>Ichneumonoidea</taxon>
        <taxon>Braconidae</taxon>
        <taxon>Microgastrinae</taxon>
        <taxon>Cotesia</taxon>
    </lineage>
</organism>
<feature type="disulfide bond" evidence="13">
    <location>
        <begin position="185"/>
        <end position="203"/>
    </location>
</feature>
<dbReference type="PROSITE" id="PS50287">
    <property type="entry name" value="SRCR_2"/>
    <property type="match status" value="2"/>
</dbReference>
<reference evidence="19" key="1">
    <citation type="submission" date="2021-04" db="EMBL/GenBank/DDBJ databases">
        <authorList>
            <person name="Chebbi M.A.C M."/>
        </authorList>
    </citation>
    <scope>NUCLEOTIDE SEQUENCE</scope>
</reference>
<dbReference type="PROSITE" id="PS50948">
    <property type="entry name" value="PAN"/>
    <property type="match status" value="1"/>
</dbReference>
<feature type="disulfide bond" evidence="14">
    <location>
        <begin position="293"/>
        <end position="303"/>
    </location>
</feature>
<keyword evidence="5" id="KW-0732">Signal</keyword>
<feature type="disulfide bond" evidence="13">
    <location>
        <begin position="197"/>
        <end position="212"/>
    </location>
</feature>
<feature type="domain" description="Apple" evidence="18">
    <location>
        <begin position="94"/>
        <end position="174"/>
    </location>
</feature>
<dbReference type="Gene3D" id="2.40.10.10">
    <property type="entry name" value="Trypsin-like serine proteases"/>
    <property type="match status" value="1"/>
</dbReference>
<dbReference type="PROSITE" id="PS01209">
    <property type="entry name" value="LDLRA_1"/>
    <property type="match status" value="2"/>
</dbReference>
<evidence type="ECO:0000313" key="20">
    <source>
        <dbReference type="Proteomes" id="UP000786811"/>
    </source>
</evidence>
<keyword evidence="11" id="KW-0325">Glycoprotein</keyword>
<evidence type="ECO:0000256" key="3">
    <source>
        <dbReference type="ARBA" id="ARBA00022670"/>
    </source>
</evidence>
<dbReference type="GO" id="GO:0004252">
    <property type="term" value="F:serine-type endopeptidase activity"/>
    <property type="evidence" value="ECO:0007669"/>
    <property type="project" value="InterPro"/>
</dbReference>
<dbReference type="GO" id="GO:0006508">
    <property type="term" value="P:proteolysis"/>
    <property type="evidence" value="ECO:0007669"/>
    <property type="project" value="UniProtKB-KW"/>
</dbReference>
<dbReference type="Pfam" id="PF00530">
    <property type="entry name" value="SRCR"/>
    <property type="match status" value="2"/>
</dbReference>
<dbReference type="PROSITE" id="PS50240">
    <property type="entry name" value="TRYPSIN_DOM"/>
    <property type="match status" value="1"/>
</dbReference>
<dbReference type="FunFam" id="3.10.250.10:FF:000007">
    <property type="entry name" value="Soluble scavenger receptor cysteine-rich domain-containing protein SSC5D"/>
    <property type="match status" value="1"/>
</dbReference>
<dbReference type="InterPro" id="IPR003609">
    <property type="entry name" value="Pan_app"/>
</dbReference>
<dbReference type="PRINTS" id="PR00258">
    <property type="entry name" value="SPERACTRCPTR"/>
</dbReference>
<evidence type="ECO:0000256" key="13">
    <source>
        <dbReference type="PROSITE-ProRule" id="PRU00124"/>
    </source>
</evidence>
<evidence type="ECO:0000256" key="11">
    <source>
        <dbReference type="ARBA" id="ARBA00023180"/>
    </source>
</evidence>
<dbReference type="SMART" id="SM00130">
    <property type="entry name" value="KR"/>
    <property type="match status" value="1"/>
</dbReference>
<feature type="domain" description="SRCR" evidence="17">
    <location>
        <begin position="373"/>
        <end position="419"/>
    </location>
</feature>
<keyword evidence="8 15" id="KW-0720">Serine protease</keyword>
<feature type="domain" description="Peptidase S1" evidence="16">
    <location>
        <begin position="445"/>
        <end position="650"/>
    </location>
</feature>
<proteinExistence type="predicted"/>
<dbReference type="CDD" id="cd00112">
    <property type="entry name" value="LDLa"/>
    <property type="match status" value="2"/>
</dbReference>
<dbReference type="SMART" id="SM00192">
    <property type="entry name" value="LDLa"/>
    <property type="match status" value="2"/>
</dbReference>
<dbReference type="SMART" id="SM00020">
    <property type="entry name" value="Tryp_SPc"/>
    <property type="match status" value="1"/>
</dbReference>
<dbReference type="SMART" id="SM00473">
    <property type="entry name" value="PAN_AP"/>
    <property type="match status" value="1"/>
</dbReference>
<dbReference type="InterPro" id="IPR001254">
    <property type="entry name" value="Trypsin_dom"/>
</dbReference>
<dbReference type="InterPro" id="IPR013806">
    <property type="entry name" value="Kringle-like"/>
</dbReference>
<keyword evidence="3 15" id="KW-0645">Protease</keyword>
<evidence type="ECO:0000259" key="18">
    <source>
        <dbReference type="PROSITE" id="PS50948"/>
    </source>
</evidence>
<dbReference type="PANTHER" id="PTHR24252">
    <property type="entry name" value="ACROSIN-RELATED"/>
    <property type="match status" value="1"/>
</dbReference>
<evidence type="ECO:0000256" key="12">
    <source>
        <dbReference type="ARBA" id="ARBA00030576"/>
    </source>
</evidence>
<dbReference type="InterPro" id="IPR000001">
    <property type="entry name" value="Kringle"/>
</dbReference>
<dbReference type="InterPro" id="IPR001190">
    <property type="entry name" value="SRCR"/>
</dbReference>
<keyword evidence="9 14" id="KW-1015">Disulfide bond</keyword>
<dbReference type="InterPro" id="IPR043504">
    <property type="entry name" value="Peptidase_S1_PA_chymotrypsin"/>
</dbReference>
<protein>
    <recommendedName>
        <fullName evidence="2">Neurotrypsin</fullName>
    </recommendedName>
    <alternativeName>
        <fullName evidence="12">Serine protease 12</fullName>
    </alternativeName>
</protein>
<dbReference type="OrthoDB" id="6020543at2759"/>
<dbReference type="Gene3D" id="3.50.4.10">
    <property type="entry name" value="Hepatocyte Growth Factor"/>
    <property type="match status" value="1"/>
</dbReference>
<dbReference type="SUPFAM" id="SSF57424">
    <property type="entry name" value="LDL receptor-like module"/>
    <property type="match status" value="2"/>
</dbReference>
<keyword evidence="10" id="KW-0675">Receptor</keyword>
<dbReference type="InterPro" id="IPR036055">
    <property type="entry name" value="LDL_receptor-like_sf"/>
</dbReference>
<keyword evidence="4" id="KW-0356">Hemostasis</keyword>
<keyword evidence="20" id="KW-1185">Reference proteome</keyword>
<dbReference type="SUPFAM" id="SSF57414">
    <property type="entry name" value="Hairpin loop containing domain-like"/>
    <property type="match status" value="1"/>
</dbReference>
<evidence type="ECO:0000256" key="6">
    <source>
        <dbReference type="ARBA" id="ARBA00022737"/>
    </source>
</evidence>
<keyword evidence="7 15" id="KW-0378">Hydrolase</keyword>
<evidence type="ECO:0000256" key="5">
    <source>
        <dbReference type="ARBA" id="ARBA00022729"/>
    </source>
</evidence>
<dbReference type="PANTHER" id="PTHR24252:SF7">
    <property type="entry name" value="HYALIN"/>
    <property type="match status" value="1"/>
</dbReference>
<sequence>MKKKYPCYNNPDSTCLSDYFFWDIEDCAASMKGHAYICKRPYDDISCVYGKGHQYLGKASVAASGKPCLPWNHTAVAYPLLVNDCTNGRDELRCSEHLEFFSKTQGHRLTGYEVEKWLNTPAKTCALRCKEAKFTCRSFSHKTSENLCLLSDNNVGSTGALEATSGFDYYEMIDLSVDCTGLFVCNNKKCINQTQVCDGKNDCKDRSDENSCDPAKLDYEIRLSGSENEYEGRVEVKIMGVWGQVCDDNFGMLDAEVICRELGFELGALELRLGGFFGNMDPSTRFMVDQLTCRGNETSLRECDFDGWGVHNCSPEETAGVVCKTAVETCPEGNWKCDTSPVCIPTPFICDEVVDCPDSSDESPAHCDAPFEIRLANGSSPSEGRVEIRHHGVWGTVCDDDFTHAAAKDESNRVVTEVNINDILPSNCGKRAEDFHNEEEIFAKVVRGSVAPKDSYPWQASIRVRGHSRSNHWCGAVVISPLHVLTAAHCLEGYNKGTYFVRAGDYNTEITEGTEADANIEDYYIHEEFRKGHRMNNDIALVLLKGRGIPLGEHIMPICLPPRNVEYPDGLNCTISGFGSIETGKSAHSRDLRFGWIPLIDQNICRADYVYGEGAISDGMMCAGYLNEGVDACDGDSGGPLACHHNGKFF</sequence>
<dbReference type="PROSITE" id="PS00134">
    <property type="entry name" value="TRYPSIN_HIS"/>
    <property type="match status" value="1"/>
</dbReference>
<dbReference type="SUPFAM" id="SSF56487">
    <property type="entry name" value="SRCR-like"/>
    <property type="match status" value="2"/>
</dbReference>
<evidence type="ECO:0000256" key="14">
    <source>
        <dbReference type="PROSITE-ProRule" id="PRU00196"/>
    </source>
</evidence>
<dbReference type="PRINTS" id="PR00722">
    <property type="entry name" value="CHYMOTRYPSIN"/>
</dbReference>
<comment type="caution">
    <text evidence="14">Lacks conserved residue(s) required for the propagation of feature annotation.</text>
</comment>
<dbReference type="Pfam" id="PF00057">
    <property type="entry name" value="Ldl_recept_a"/>
    <property type="match status" value="2"/>
</dbReference>
<evidence type="ECO:0000256" key="1">
    <source>
        <dbReference type="ARBA" id="ARBA00002744"/>
    </source>
</evidence>
<dbReference type="CDD" id="cd01099">
    <property type="entry name" value="PAN_AP_HGF"/>
    <property type="match status" value="1"/>
</dbReference>
<dbReference type="Gene3D" id="4.10.400.10">
    <property type="entry name" value="Low-density Lipoprotein Receptor"/>
    <property type="match status" value="2"/>
</dbReference>
<dbReference type="Gene3D" id="3.10.250.10">
    <property type="entry name" value="SRCR-like domain"/>
    <property type="match status" value="2"/>
</dbReference>
<dbReference type="GO" id="GO:0007599">
    <property type="term" value="P:hemostasis"/>
    <property type="evidence" value="ECO:0007669"/>
    <property type="project" value="UniProtKB-KW"/>
</dbReference>
<dbReference type="SMART" id="SM00202">
    <property type="entry name" value="SR"/>
    <property type="match status" value="2"/>
</dbReference>
<dbReference type="InterPro" id="IPR018114">
    <property type="entry name" value="TRYPSIN_HIS"/>
</dbReference>
<evidence type="ECO:0000256" key="15">
    <source>
        <dbReference type="RuleBase" id="RU363034"/>
    </source>
</evidence>
<evidence type="ECO:0000259" key="17">
    <source>
        <dbReference type="PROSITE" id="PS50287"/>
    </source>
</evidence>
<evidence type="ECO:0000256" key="7">
    <source>
        <dbReference type="ARBA" id="ARBA00022801"/>
    </source>
</evidence>
<dbReference type="GO" id="GO:0016020">
    <property type="term" value="C:membrane"/>
    <property type="evidence" value="ECO:0007669"/>
    <property type="project" value="InterPro"/>
</dbReference>
<dbReference type="SUPFAM" id="SSF57440">
    <property type="entry name" value="Kringle-like"/>
    <property type="match status" value="1"/>
</dbReference>
<evidence type="ECO:0000259" key="16">
    <source>
        <dbReference type="PROSITE" id="PS50240"/>
    </source>
</evidence>
<evidence type="ECO:0000313" key="19">
    <source>
        <dbReference type="EMBL" id="CAG5106607.1"/>
    </source>
</evidence>
<dbReference type="InterPro" id="IPR001314">
    <property type="entry name" value="Peptidase_S1A"/>
</dbReference>
<dbReference type="FunFam" id="2.40.10.10:FF:000068">
    <property type="entry name" value="transmembrane protease serine 2"/>
    <property type="match status" value="1"/>
</dbReference>
<evidence type="ECO:0000256" key="9">
    <source>
        <dbReference type="ARBA" id="ARBA00023157"/>
    </source>
</evidence>
<keyword evidence="6" id="KW-0677">Repeat</keyword>
<dbReference type="InterPro" id="IPR036772">
    <property type="entry name" value="SRCR-like_dom_sf"/>
</dbReference>
<dbReference type="PROSITE" id="PS50068">
    <property type="entry name" value="LDLRA_2"/>
    <property type="match status" value="2"/>
</dbReference>
<feature type="domain" description="SRCR" evidence="17">
    <location>
        <begin position="221"/>
        <end position="324"/>
    </location>
</feature>
<dbReference type="InterPro" id="IPR009003">
    <property type="entry name" value="Peptidase_S1_PA"/>
</dbReference>
<dbReference type="SUPFAM" id="SSF50494">
    <property type="entry name" value="Trypsin-like serine proteases"/>
    <property type="match status" value="1"/>
</dbReference>
<dbReference type="EMBL" id="CAJNRD030001124">
    <property type="protein sequence ID" value="CAG5106607.1"/>
    <property type="molecule type" value="Genomic_DNA"/>
</dbReference>
<dbReference type="Pfam" id="PF00024">
    <property type="entry name" value="PAN_1"/>
    <property type="match status" value="1"/>
</dbReference>
<dbReference type="AlphaFoldDB" id="A0A8J2MZ45"/>
<dbReference type="InterPro" id="IPR033116">
    <property type="entry name" value="TRYPSIN_SER"/>
</dbReference>
<name>A0A8J2MZ45_COTCN</name>
<dbReference type="Proteomes" id="UP000786811">
    <property type="component" value="Unassembled WGS sequence"/>
</dbReference>
<accession>A0A8J2MZ45</accession>
<dbReference type="InterPro" id="IPR002172">
    <property type="entry name" value="LDrepeatLR_classA_rpt"/>
</dbReference>